<dbReference type="InterPro" id="IPR055412">
    <property type="entry name" value="UVB_sens_C"/>
</dbReference>
<comment type="similarity">
    <text evidence="1">Belongs to the RUS1 family.</text>
</comment>
<evidence type="ECO:0000313" key="5">
    <source>
        <dbReference type="Proteomes" id="UP001324115"/>
    </source>
</evidence>
<dbReference type="InterPro" id="IPR006968">
    <property type="entry name" value="RUS_fam"/>
</dbReference>
<gene>
    <name evidence="4" type="ORF">RGQ29_031581</name>
</gene>
<dbReference type="GO" id="GO:0009941">
    <property type="term" value="C:chloroplast envelope"/>
    <property type="evidence" value="ECO:0007669"/>
    <property type="project" value="TreeGrafter"/>
</dbReference>
<reference evidence="4 5" key="1">
    <citation type="journal article" date="2023" name="G3 (Bethesda)">
        <title>A haplotype-resolved chromosome-scale genome for Quercus rubra L. provides insights into the genetics of adaptive traits for red oak species.</title>
        <authorList>
            <person name="Kapoor B."/>
            <person name="Jenkins J."/>
            <person name="Schmutz J."/>
            <person name="Zhebentyayeva T."/>
            <person name="Kuelheim C."/>
            <person name="Coggeshall M."/>
            <person name="Heim C."/>
            <person name="Lasky J.R."/>
            <person name="Leites L."/>
            <person name="Islam-Faridi N."/>
            <person name="Romero-Severson J."/>
            <person name="DeLeo V.L."/>
            <person name="Lucas S.M."/>
            <person name="Lazic D."/>
            <person name="Gailing O."/>
            <person name="Carlson J."/>
            <person name="Staton M."/>
        </authorList>
    </citation>
    <scope>NUCLEOTIDE SEQUENCE [LARGE SCALE GENOMIC DNA]</scope>
    <source>
        <strain evidence="4">Pseudo-F2</strain>
    </source>
</reference>
<evidence type="ECO:0000256" key="1">
    <source>
        <dbReference type="ARBA" id="ARBA00007558"/>
    </source>
</evidence>
<dbReference type="PANTHER" id="PTHR12770:SF5">
    <property type="entry name" value="PROTEIN ROOT UVB SENSITIVE 2, CHLOROPLASTIC"/>
    <property type="match status" value="1"/>
</dbReference>
<dbReference type="GO" id="GO:0009926">
    <property type="term" value="P:auxin polar transport"/>
    <property type="evidence" value="ECO:0007669"/>
    <property type="project" value="TreeGrafter"/>
</dbReference>
<organism evidence="4 5">
    <name type="scientific">Quercus rubra</name>
    <name type="common">Northern red oak</name>
    <name type="synonym">Quercus borealis</name>
    <dbReference type="NCBI Taxonomy" id="3512"/>
    <lineage>
        <taxon>Eukaryota</taxon>
        <taxon>Viridiplantae</taxon>
        <taxon>Streptophyta</taxon>
        <taxon>Embryophyta</taxon>
        <taxon>Tracheophyta</taxon>
        <taxon>Spermatophyta</taxon>
        <taxon>Magnoliopsida</taxon>
        <taxon>eudicotyledons</taxon>
        <taxon>Gunneridae</taxon>
        <taxon>Pentapetalae</taxon>
        <taxon>rosids</taxon>
        <taxon>fabids</taxon>
        <taxon>Fagales</taxon>
        <taxon>Fagaceae</taxon>
        <taxon>Quercus</taxon>
    </lineage>
</organism>
<dbReference type="PANTHER" id="PTHR12770">
    <property type="entry name" value="RUS1 FAMILY PROTEIN C16ORF58"/>
    <property type="match status" value="1"/>
</dbReference>
<accession>A0AAN7IC68</accession>
<dbReference type="Pfam" id="PF24160">
    <property type="entry name" value="UVB_sens_C"/>
    <property type="match status" value="1"/>
</dbReference>
<dbReference type="AlphaFoldDB" id="A0AAN7IC68"/>
<dbReference type="InterPro" id="IPR054549">
    <property type="entry name" value="UVB_sens_RUS_dom"/>
</dbReference>
<dbReference type="GO" id="GO:0010224">
    <property type="term" value="P:response to UV-B"/>
    <property type="evidence" value="ECO:0007669"/>
    <property type="project" value="TreeGrafter"/>
</dbReference>
<evidence type="ECO:0000259" key="2">
    <source>
        <dbReference type="Pfam" id="PF04884"/>
    </source>
</evidence>
<keyword evidence="5" id="KW-1185">Reference proteome</keyword>
<name>A0AAN7IC68_QUERU</name>
<evidence type="ECO:0000259" key="3">
    <source>
        <dbReference type="Pfam" id="PF24160"/>
    </source>
</evidence>
<protein>
    <recommendedName>
        <fullName evidence="6">Protein root UVB sensitive 2, chloroplastic</fullName>
    </recommendedName>
</protein>
<proteinExistence type="inferred from homology"/>
<feature type="domain" description="Root UVB sensitive protein C-terminal" evidence="3">
    <location>
        <begin position="223"/>
        <end position="350"/>
    </location>
</feature>
<sequence>MVNSPVSEGYLRYTQFRALQHMTSATLSVLSTQSLLFAAGLRPTPAQATAVSWILKDGMQHVGKLICSNLGARMDSEPKSWRILADVLYDLGTGLEVLSPMCPHLFLQVAGLGNFAKGMAVVAARATRLPIYSSFAKEGNLSDLFAKGEAISTLFNVVGLGAGIFLASTVCSSMQGKLVVGPVLSVLHVYSVVEEMRAAPVNTLNPQRTAMIVADFLKVGNISSPADLRYREDLLFTGRLIEDAGNVKVGRSLRKVVKPSKLQELKEIFPEEKFLLYPGSKWVDMVLENNATGEDALRGWLVAAYAAQIEKSSHVPSASALQEAYDKMNDVFSPFLSELQAKGWHTDRFLDGTGSRFAW</sequence>
<dbReference type="EMBL" id="JAXUIC010000009">
    <property type="protein sequence ID" value="KAK4573688.1"/>
    <property type="molecule type" value="Genomic_DNA"/>
</dbReference>
<dbReference type="Pfam" id="PF04884">
    <property type="entry name" value="UVB_sens_prot"/>
    <property type="match status" value="1"/>
</dbReference>
<evidence type="ECO:0008006" key="6">
    <source>
        <dbReference type="Google" id="ProtNLM"/>
    </source>
</evidence>
<dbReference type="Proteomes" id="UP001324115">
    <property type="component" value="Unassembled WGS sequence"/>
</dbReference>
<evidence type="ECO:0000313" key="4">
    <source>
        <dbReference type="EMBL" id="KAK4573688.1"/>
    </source>
</evidence>
<feature type="domain" description="Protein root UVB sensitive/RUS" evidence="2">
    <location>
        <begin position="6"/>
        <end position="218"/>
    </location>
</feature>
<comment type="caution">
    <text evidence="4">The sequence shown here is derived from an EMBL/GenBank/DDBJ whole genome shotgun (WGS) entry which is preliminary data.</text>
</comment>